<accession>A0A9W9X443</accession>
<evidence type="ECO:0000313" key="2">
    <source>
        <dbReference type="Proteomes" id="UP001147760"/>
    </source>
</evidence>
<sequence>MNKNAQMELAAYTNKHRLFYYDRIEFDEHTSLPMSDGSAIPIRDKFKKDPFNTQLKERFPLDFDGNGLIRDTHTTDPAPLVRAQGLPFAVVARRLPPYIFLAVIWLLIQLKRLTTALQLHRQFCHDFTVCRGAVRWLEFLKSHHPGYRHLTIEPIESEDRPAPHYQEHPIQDDMGPEHVAVPNLEIKLDEEAVLRNIIFAARPSPEQSSIEPSYSEALVMKDNAGDRWIF</sequence>
<name>A0A9W9X443_9EURO</name>
<protein>
    <submittedName>
        <fullName evidence="1">Uncharacterized protein</fullName>
    </submittedName>
</protein>
<dbReference type="AlphaFoldDB" id="A0A9W9X443"/>
<gene>
    <name evidence="1" type="ORF">N7530_002712</name>
</gene>
<evidence type="ECO:0000313" key="1">
    <source>
        <dbReference type="EMBL" id="KAJ5483466.1"/>
    </source>
</evidence>
<organism evidence="1 2">
    <name type="scientific">Penicillium desertorum</name>
    <dbReference type="NCBI Taxonomy" id="1303715"/>
    <lineage>
        <taxon>Eukaryota</taxon>
        <taxon>Fungi</taxon>
        <taxon>Dikarya</taxon>
        <taxon>Ascomycota</taxon>
        <taxon>Pezizomycotina</taxon>
        <taxon>Eurotiomycetes</taxon>
        <taxon>Eurotiomycetidae</taxon>
        <taxon>Eurotiales</taxon>
        <taxon>Aspergillaceae</taxon>
        <taxon>Penicillium</taxon>
    </lineage>
</organism>
<reference evidence="1" key="1">
    <citation type="submission" date="2022-12" db="EMBL/GenBank/DDBJ databases">
        <authorList>
            <person name="Petersen C."/>
        </authorList>
    </citation>
    <scope>NUCLEOTIDE SEQUENCE</scope>
    <source>
        <strain evidence="1">IBT 17660</strain>
    </source>
</reference>
<proteinExistence type="predicted"/>
<reference evidence="1" key="2">
    <citation type="journal article" date="2023" name="IMA Fungus">
        <title>Comparative genomic study of the Penicillium genus elucidates a diverse pangenome and 15 lateral gene transfer events.</title>
        <authorList>
            <person name="Petersen C."/>
            <person name="Sorensen T."/>
            <person name="Nielsen M.R."/>
            <person name="Sondergaard T.E."/>
            <person name="Sorensen J.L."/>
            <person name="Fitzpatrick D.A."/>
            <person name="Frisvad J.C."/>
            <person name="Nielsen K.L."/>
        </authorList>
    </citation>
    <scope>NUCLEOTIDE SEQUENCE</scope>
    <source>
        <strain evidence="1">IBT 17660</strain>
    </source>
</reference>
<dbReference type="Proteomes" id="UP001147760">
    <property type="component" value="Unassembled WGS sequence"/>
</dbReference>
<keyword evidence="2" id="KW-1185">Reference proteome</keyword>
<dbReference type="EMBL" id="JAPWDO010000002">
    <property type="protein sequence ID" value="KAJ5483466.1"/>
    <property type="molecule type" value="Genomic_DNA"/>
</dbReference>
<comment type="caution">
    <text evidence="1">The sequence shown here is derived from an EMBL/GenBank/DDBJ whole genome shotgun (WGS) entry which is preliminary data.</text>
</comment>